<evidence type="ECO:0000313" key="2">
    <source>
        <dbReference type="EMBL" id="OUS40618.1"/>
    </source>
</evidence>
<sequence>MSLTKPKRMTIMKLHGYLSVFFLMLMFIYALTGTLYLFEIEGNKSSRSVSFQLDSLGLDSWPESEKEALKIMPSILKKVGEDKLP</sequence>
<feature type="non-terminal residue" evidence="2">
    <location>
        <position position="85"/>
    </location>
</feature>
<keyword evidence="1" id="KW-0812">Transmembrane</keyword>
<dbReference type="AlphaFoldDB" id="A0A1Y5HTG9"/>
<keyword evidence="1" id="KW-1133">Transmembrane helix</keyword>
<keyword evidence="1" id="KW-0472">Membrane</keyword>
<name>A0A1Y5HTG9_OLEAN</name>
<protein>
    <recommendedName>
        <fullName evidence="4">PepSY domain-containing protein</fullName>
    </recommendedName>
</protein>
<accession>A0A1Y5HTG9</accession>
<gene>
    <name evidence="2" type="ORF">A9R00_05120</name>
</gene>
<reference evidence="3" key="1">
    <citation type="journal article" date="2017" name="Proc. Natl. Acad. Sci. U.S.A.">
        <title>Simulation of Deepwater Horizon oil plume reveals substrate specialization within a complex community of hydrocarbon degraders.</title>
        <authorList>
            <person name="Hu P."/>
            <person name="Dubinsky E.A."/>
            <person name="Probst A.J."/>
            <person name="Wang J."/>
            <person name="Sieber C.M.K."/>
            <person name="Tom L.M."/>
            <person name="Gardinali P."/>
            <person name="Banfield J.F."/>
            <person name="Atlas R.M."/>
            <person name="Andersen G.L."/>
        </authorList>
    </citation>
    <scope>NUCLEOTIDE SEQUENCE [LARGE SCALE GENOMIC DNA]</scope>
</reference>
<evidence type="ECO:0008006" key="4">
    <source>
        <dbReference type="Google" id="ProtNLM"/>
    </source>
</evidence>
<comment type="caution">
    <text evidence="2">The sequence shown here is derived from an EMBL/GenBank/DDBJ whole genome shotgun (WGS) entry which is preliminary data.</text>
</comment>
<evidence type="ECO:0000313" key="3">
    <source>
        <dbReference type="Proteomes" id="UP000227088"/>
    </source>
</evidence>
<dbReference type="EMBL" id="MABE01000292">
    <property type="protein sequence ID" value="OUS40618.1"/>
    <property type="molecule type" value="Genomic_DNA"/>
</dbReference>
<proteinExistence type="predicted"/>
<organism evidence="2 3">
    <name type="scientific">Oleispira antarctica</name>
    <dbReference type="NCBI Taxonomy" id="188908"/>
    <lineage>
        <taxon>Bacteria</taxon>
        <taxon>Pseudomonadati</taxon>
        <taxon>Pseudomonadota</taxon>
        <taxon>Gammaproteobacteria</taxon>
        <taxon>Oceanospirillales</taxon>
        <taxon>Oceanospirillaceae</taxon>
        <taxon>Oleispira</taxon>
    </lineage>
</organism>
<evidence type="ECO:0000256" key="1">
    <source>
        <dbReference type="SAM" id="Phobius"/>
    </source>
</evidence>
<dbReference type="Proteomes" id="UP000227088">
    <property type="component" value="Unassembled WGS sequence"/>
</dbReference>
<feature type="transmembrane region" description="Helical" evidence="1">
    <location>
        <begin position="20"/>
        <end position="38"/>
    </location>
</feature>